<dbReference type="Pfam" id="PF10350">
    <property type="entry name" value="DUF2428"/>
    <property type="match status" value="1"/>
</dbReference>
<dbReference type="InterPro" id="IPR056843">
    <property type="entry name" value="THADA-like_TPR"/>
</dbReference>
<dbReference type="Pfam" id="PF25150">
    <property type="entry name" value="TPR_Trm732"/>
    <property type="match status" value="1"/>
</dbReference>
<dbReference type="InterPro" id="IPR016024">
    <property type="entry name" value="ARM-type_fold"/>
</dbReference>
<evidence type="ECO:0000259" key="4">
    <source>
        <dbReference type="Pfam" id="PF25150"/>
    </source>
</evidence>
<evidence type="ECO:0000256" key="1">
    <source>
        <dbReference type="ARBA" id="ARBA00010409"/>
    </source>
</evidence>
<dbReference type="Proteomes" id="UP001358614">
    <property type="component" value="Chromosome 1"/>
</dbReference>
<dbReference type="KEGG" id="ker:91101114"/>
<dbReference type="EMBL" id="CP144089">
    <property type="protein sequence ID" value="WWD04242.1"/>
    <property type="molecule type" value="Genomic_DNA"/>
</dbReference>
<evidence type="ECO:0000313" key="6">
    <source>
        <dbReference type="EMBL" id="WWD04242.1"/>
    </source>
</evidence>
<dbReference type="GeneID" id="91101114"/>
<evidence type="ECO:0000256" key="2">
    <source>
        <dbReference type="ARBA" id="ARBA00022694"/>
    </source>
</evidence>
<dbReference type="RefSeq" id="XP_066082209.1">
    <property type="nucleotide sequence ID" value="XM_066226112.1"/>
</dbReference>
<evidence type="ECO:0008006" key="8">
    <source>
        <dbReference type="Google" id="ProtNLM"/>
    </source>
</evidence>
<dbReference type="GO" id="GO:0005829">
    <property type="term" value="C:cytosol"/>
    <property type="evidence" value="ECO:0007669"/>
    <property type="project" value="TreeGrafter"/>
</dbReference>
<dbReference type="InterPro" id="IPR056842">
    <property type="entry name" value="THADA-like_TPR_C"/>
</dbReference>
<dbReference type="SUPFAM" id="SSF48371">
    <property type="entry name" value="ARM repeat"/>
    <property type="match status" value="2"/>
</dbReference>
<evidence type="ECO:0000259" key="5">
    <source>
        <dbReference type="Pfam" id="PF25151"/>
    </source>
</evidence>
<protein>
    <recommendedName>
        <fullName evidence="8">DUF2428 domain-containing protein</fullName>
    </recommendedName>
</protein>
<sequence>MENRVTNDQGMKEIEVCRKALLKAKPDQLEDGTLVNEGIELVIRSYPPAVQLKHLELLLVLLRQMIALSASTSPSLFTEVEAKIVPAFLPGGHLASLVLLNLDHPLKVQQQRSSDVLSLAGELSTLLPPPETSTSESTTFIVPLFRQAISNGIARRSNLIVISTLLDYVPSSTISTNSPNLVNDLLGDLGIVDCANIRSNLIINLLTKFISSKNDVVQQLVPYFAPGLPNSVMVTMNRYLLPSLFKKDPSYVTTLLGVLSDKSELFGAWITVASIGLSLGIVKVNQLPQQDLKDALAHEDADIRIRAFELVSGSKDQFTEEVFELIKEGFTWNDGLPSAGSRSAFSSSTFAFLVRLHQLETSTRRILRKKPNTDNITKEQESVSSILPLCESFHRWFLDYLDNGLIQARRFPVFKILLSLNLLGRYLDVFGDNHDIQIKVYTKERVEMLLCCQMSEFTEVRNRSRKILESATIPLPGYETLSTPSSQALINSAMNSINLPRKTQAEAGKSALCILFSKLVKSDQDQSGALHFVGNLIEKLEKGIEVVEKDLVKGIEEYPLHGSLSAIADLLSCLDLTSSTSQKAWQPTFHHLLALINRIWNITKTVISLASSTVEGAVDSSRPDHEIARAYEVLGNGDDEEEDGEGGEGMDHTGLLSGCWRATRNAGELLATIASLPITQSGVSQTIWTRDEMNIAGECFLTWMHEIKHRGTFSKIAIAFTQLVEAVRPIPELRGLCEEWLQHELRTIASDQHSTTRRSAALPYSILSLVSFDEELLNTALTALLDLARVDNADASNVTKVHAFNVLKIVLLDARQTKWFGQWFESGVMTALGAFESPDWNVRNVGLILFSTLVHRCLSPPRGGQDYYKSRSTLATRMSFSAFHSKYPSVIPFITKYLESHGIKGSSGNKHSPLFPILIIVRSLRYDDDSEELVKELRITVERYLSNKDYQVRQVAAQALSSLIPPSQSLNAALTIMTKPEESDLNAVHGEVLYLKQLIANVIPWTDMSSPSKRSFEDGLSTLVRRCVPATCPPVTEAVLECVQDYNVNVKSTSSDIANQTYYLVTAHLDNRGDIPFVPGEDARHNASVKFVLSNQPTQELVLALLSKSASEIDQTPVLEKLPSLPDLWTGEIFDAVLENALTGRGGDGVRVLALDALSEIKWSDVVLQGMDGKWKKVIERLRIVVESRCVPVKEAGLVSLGWAMHNSIINENITAMEGLETVSAPILTFSHEDESQPSRVSSLRSLAHLTPHLFTLPNVELHQALLRLVQDDDEEIRNGACDIISTGLKLRMGVVLSKSLEIYWTWLEEYLKSQNIDQKQKWLGWLKNLATDQEGYEQDVKVVNRHENSTEVLFEVEPANIFRDSLVDLYYSNRLLRSLGLGIEVTHADDAHNVEGGFRLSPIDDAWEARRTLERRRKYTHGIE</sequence>
<gene>
    <name evidence="6" type="ORF">V865_002310</name>
</gene>
<evidence type="ECO:0000313" key="7">
    <source>
        <dbReference type="Proteomes" id="UP001358614"/>
    </source>
</evidence>
<feature type="domain" description="tRNA (32-2'-O)-methyltransferase regulator THADA-like TPR repeats region" evidence="4">
    <location>
        <begin position="235"/>
        <end position="443"/>
    </location>
</feature>
<name>A0AAX4KCM3_9TREE</name>
<comment type="similarity">
    <text evidence="1">Belongs to the THADA family.</text>
</comment>
<dbReference type="PANTHER" id="PTHR14387:SF0">
    <property type="entry name" value="DUF2428 DOMAIN-CONTAINING PROTEIN"/>
    <property type="match status" value="1"/>
</dbReference>
<reference evidence="6 7" key="1">
    <citation type="submission" date="2024-01" db="EMBL/GenBank/DDBJ databases">
        <title>Comparative genomics of Cryptococcus and Kwoniella reveals pathogenesis evolution and contrasting modes of karyotype evolution via chromosome fusion or intercentromeric recombination.</title>
        <authorList>
            <person name="Coelho M.A."/>
            <person name="David-Palma M."/>
            <person name="Shea T."/>
            <person name="Bowers K."/>
            <person name="McGinley-Smith S."/>
            <person name="Mohammad A.W."/>
            <person name="Gnirke A."/>
            <person name="Yurkov A.M."/>
            <person name="Nowrousian M."/>
            <person name="Sun S."/>
            <person name="Cuomo C.A."/>
            <person name="Heitman J."/>
        </authorList>
    </citation>
    <scope>NUCLEOTIDE SEQUENCE [LARGE SCALE GENOMIC DNA]</scope>
    <source>
        <strain evidence="6 7">PYCC6329</strain>
    </source>
</reference>
<keyword evidence="2" id="KW-0819">tRNA processing</keyword>
<dbReference type="InterPro" id="IPR019442">
    <property type="entry name" value="THADA/TRM732_DUF2428"/>
</dbReference>
<organism evidence="6 7">
    <name type="scientific">Kwoniella europaea PYCC6329</name>
    <dbReference type="NCBI Taxonomy" id="1423913"/>
    <lineage>
        <taxon>Eukaryota</taxon>
        <taxon>Fungi</taxon>
        <taxon>Dikarya</taxon>
        <taxon>Basidiomycota</taxon>
        <taxon>Agaricomycotina</taxon>
        <taxon>Tremellomycetes</taxon>
        <taxon>Tremellales</taxon>
        <taxon>Cryptococcaceae</taxon>
        <taxon>Kwoniella</taxon>
    </lineage>
</organism>
<accession>A0AAX4KCM3</accession>
<dbReference type="GO" id="GO:0030488">
    <property type="term" value="P:tRNA methylation"/>
    <property type="evidence" value="ECO:0007669"/>
    <property type="project" value="TreeGrafter"/>
</dbReference>
<feature type="domain" description="DUF2428" evidence="3">
    <location>
        <begin position="589"/>
        <end position="841"/>
    </location>
</feature>
<dbReference type="PANTHER" id="PTHR14387">
    <property type="entry name" value="THADA/DEATH RECEPTOR INTERACTING PROTEIN"/>
    <property type="match status" value="1"/>
</dbReference>
<evidence type="ECO:0000259" key="3">
    <source>
        <dbReference type="Pfam" id="PF10350"/>
    </source>
</evidence>
<dbReference type="Pfam" id="PF25151">
    <property type="entry name" value="TPR_Trm732_C"/>
    <property type="match status" value="1"/>
</dbReference>
<proteinExistence type="inferred from homology"/>
<dbReference type="InterPro" id="IPR051954">
    <property type="entry name" value="tRNA_methyltransferase_THADA"/>
</dbReference>
<keyword evidence="7" id="KW-1185">Reference proteome</keyword>
<feature type="domain" description="tRNA (32-2'-O)-methyltransferase regulator THADA-like C-terminal TPR repeats region" evidence="5">
    <location>
        <begin position="843"/>
        <end position="998"/>
    </location>
</feature>